<evidence type="ECO:0000256" key="3">
    <source>
        <dbReference type="ARBA" id="ARBA00023163"/>
    </source>
</evidence>
<feature type="domain" description="HTH gntR-type" evidence="5">
    <location>
        <begin position="84"/>
        <end position="151"/>
    </location>
</feature>
<dbReference type="EMBL" id="WUMU01000017">
    <property type="protein sequence ID" value="MXN19142.1"/>
    <property type="molecule type" value="Genomic_DNA"/>
</dbReference>
<keyword evidence="2" id="KW-0238">DNA-binding</keyword>
<dbReference type="GO" id="GO:0003700">
    <property type="term" value="F:DNA-binding transcription factor activity"/>
    <property type="evidence" value="ECO:0007669"/>
    <property type="project" value="InterPro"/>
</dbReference>
<dbReference type="Pfam" id="PF07729">
    <property type="entry name" value="FCD"/>
    <property type="match status" value="1"/>
</dbReference>
<dbReference type="SUPFAM" id="SSF46785">
    <property type="entry name" value="Winged helix' DNA-binding domain"/>
    <property type="match status" value="1"/>
</dbReference>
<proteinExistence type="predicted"/>
<sequence length="333" mass="36363">MGLSPPLPGSGRAADSPDCRPGGRHAGALSRVLPSEQRGHRLFATQLADDLHRPARKPAAASCPLRNCRAVLAYKTDLHIRTGAHVPRGIENTLLAAIVEGRLPPGSKLSESRLAEAFGVSRTLIREALTRLETRRIVRVEARRGWFVNTPDAEEANQVYAARRFVEYGFLAKARPFPPAAIARLRTHIEEERAAIAEGDKSTLIYLMGDFHVRIAEASGNRALVELLQTLTARTILISLCYQSERNALASHRDHVEIVDALAAGDMTRAAQLSFDHLEDVEAGLNTDIAPDPLGSLRTTLRLDRAPGEGTKTKRPENPSEPSDQSEKTHLGN</sequence>
<keyword evidence="7" id="KW-1185">Reference proteome</keyword>
<dbReference type="InterPro" id="IPR011711">
    <property type="entry name" value="GntR_C"/>
</dbReference>
<dbReference type="InterPro" id="IPR008920">
    <property type="entry name" value="TF_FadR/GntR_C"/>
</dbReference>
<dbReference type="InterPro" id="IPR036390">
    <property type="entry name" value="WH_DNA-bd_sf"/>
</dbReference>
<evidence type="ECO:0000313" key="7">
    <source>
        <dbReference type="Proteomes" id="UP000477911"/>
    </source>
</evidence>
<organism evidence="6 7">
    <name type="scientific">Pseudooceanicola albus</name>
    <dbReference type="NCBI Taxonomy" id="2692189"/>
    <lineage>
        <taxon>Bacteria</taxon>
        <taxon>Pseudomonadati</taxon>
        <taxon>Pseudomonadota</taxon>
        <taxon>Alphaproteobacteria</taxon>
        <taxon>Rhodobacterales</taxon>
        <taxon>Paracoccaceae</taxon>
        <taxon>Pseudooceanicola</taxon>
    </lineage>
</organism>
<comment type="caution">
    <text evidence="6">The sequence shown here is derived from an EMBL/GenBank/DDBJ whole genome shotgun (WGS) entry which is preliminary data.</text>
</comment>
<dbReference type="PROSITE" id="PS50949">
    <property type="entry name" value="HTH_GNTR"/>
    <property type="match status" value="1"/>
</dbReference>
<feature type="region of interest" description="Disordered" evidence="4">
    <location>
        <begin position="1"/>
        <end position="25"/>
    </location>
</feature>
<dbReference type="Pfam" id="PF00392">
    <property type="entry name" value="GntR"/>
    <property type="match status" value="1"/>
</dbReference>
<dbReference type="PANTHER" id="PTHR43537">
    <property type="entry name" value="TRANSCRIPTIONAL REGULATOR, GNTR FAMILY"/>
    <property type="match status" value="1"/>
</dbReference>
<keyword evidence="1" id="KW-0805">Transcription regulation</keyword>
<dbReference type="SMART" id="SM00895">
    <property type="entry name" value="FCD"/>
    <property type="match status" value="1"/>
</dbReference>
<dbReference type="InterPro" id="IPR036388">
    <property type="entry name" value="WH-like_DNA-bd_sf"/>
</dbReference>
<evidence type="ECO:0000256" key="2">
    <source>
        <dbReference type="ARBA" id="ARBA00023125"/>
    </source>
</evidence>
<dbReference type="Gene3D" id="1.10.10.10">
    <property type="entry name" value="Winged helix-like DNA-binding domain superfamily/Winged helix DNA-binding domain"/>
    <property type="match status" value="1"/>
</dbReference>
<dbReference type="SUPFAM" id="SSF48008">
    <property type="entry name" value="GntR ligand-binding domain-like"/>
    <property type="match status" value="1"/>
</dbReference>
<keyword evidence="3" id="KW-0804">Transcription</keyword>
<gene>
    <name evidence="6" type="ORF">GR170_14965</name>
</gene>
<accession>A0A6L7G646</accession>
<evidence type="ECO:0000313" key="6">
    <source>
        <dbReference type="EMBL" id="MXN19142.1"/>
    </source>
</evidence>
<dbReference type="AlphaFoldDB" id="A0A6L7G646"/>
<feature type="compositionally biased region" description="Basic and acidic residues" evidence="4">
    <location>
        <begin position="301"/>
        <end position="318"/>
    </location>
</feature>
<evidence type="ECO:0000256" key="1">
    <source>
        <dbReference type="ARBA" id="ARBA00023015"/>
    </source>
</evidence>
<dbReference type="PANTHER" id="PTHR43537:SF53">
    <property type="entry name" value="HTH-TYPE TRANSCRIPTIONAL REPRESSOR NANR"/>
    <property type="match status" value="1"/>
</dbReference>
<name>A0A6L7G646_9RHOB</name>
<dbReference type="Gene3D" id="1.20.120.530">
    <property type="entry name" value="GntR ligand-binding domain-like"/>
    <property type="match status" value="1"/>
</dbReference>
<dbReference type="GO" id="GO:0003677">
    <property type="term" value="F:DNA binding"/>
    <property type="evidence" value="ECO:0007669"/>
    <property type="project" value="UniProtKB-KW"/>
</dbReference>
<dbReference type="InterPro" id="IPR000524">
    <property type="entry name" value="Tscrpt_reg_HTH_GntR"/>
</dbReference>
<dbReference type="SMART" id="SM00345">
    <property type="entry name" value="HTH_GNTR"/>
    <property type="match status" value="1"/>
</dbReference>
<evidence type="ECO:0000259" key="5">
    <source>
        <dbReference type="PROSITE" id="PS50949"/>
    </source>
</evidence>
<feature type="region of interest" description="Disordered" evidence="4">
    <location>
        <begin position="296"/>
        <end position="333"/>
    </location>
</feature>
<reference evidence="6 7" key="1">
    <citation type="submission" date="2019-12" db="EMBL/GenBank/DDBJ databases">
        <authorList>
            <person name="Li M."/>
        </authorList>
    </citation>
    <scope>NUCLEOTIDE SEQUENCE [LARGE SCALE GENOMIC DNA]</scope>
    <source>
        <strain evidence="6 7">GBMRC 2024</strain>
    </source>
</reference>
<protein>
    <submittedName>
        <fullName evidence="6">GntR family transcriptional regulator</fullName>
    </submittedName>
</protein>
<dbReference type="CDD" id="cd07377">
    <property type="entry name" value="WHTH_GntR"/>
    <property type="match status" value="1"/>
</dbReference>
<evidence type="ECO:0000256" key="4">
    <source>
        <dbReference type="SAM" id="MobiDB-lite"/>
    </source>
</evidence>
<dbReference type="Proteomes" id="UP000477911">
    <property type="component" value="Unassembled WGS sequence"/>
</dbReference>